<name>R1AXG0_9FIRM</name>
<dbReference type="RefSeq" id="WP_006308470.1">
    <property type="nucleotide sequence ID" value="NZ_ARZA01000065.1"/>
</dbReference>
<dbReference type="STRING" id="1304284.L21TH_0563"/>
<dbReference type="Proteomes" id="UP000013378">
    <property type="component" value="Unassembled WGS sequence"/>
</dbReference>
<feature type="transmembrane region" description="Helical" evidence="1">
    <location>
        <begin position="80"/>
        <end position="100"/>
    </location>
</feature>
<feature type="transmembrane region" description="Helical" evidence="1">
    <location>
        <begin position="49"/>
        <end position="74"/>
    </location>
</feature>
<dbReference type="InterPro" id="IPR030949">
    <property type="entry name" value="ECF_S_folate_fam"/>
</dbReference>
<gene>
    <name evidence="2" type="ORF">L21TH_0563</name>
</gene>
<keyword evidence="1" id="KW-0472">Membrane</keyword>
<feature type="transmembrane region" description="Helical" evidence="1">
    <location>
        <begin position="112"/>
        <end position="133"/>
    </location>
</feature>
<dbReference type="NCBIfam" id="TIGR04518">
    <property type="entry name" value="ECF_S_folT_fam"/>
    <property type="match status" value="1"/>
</dbReference>
<proteinExistence type="predicted"/>
<feature type="transmembrane region" description="Helical" evidence="1">
    <location>
        <begin position="12"/>
        <end position="37"/>
    </location>
</feature>
<evidence type="ECO:0000313" key="3">
    <source>
        <dbReference type="Proteomes" id="UP000013378"/>
    </source>
</evidence>
<dbReference type="OrthoDB" id="4624at2"/>
<dbReference type="InterPro" id="IPR009825">
    <property type="entry name" value="ECF_substrate-spec-like"/>
</dbReference>
<reference evidence="2 3" key="1">
    <citation type="journal article" date="2015" name="Geomicrobiol. J.">
        <title>Caldisalinibacter kiritimatiensis gen. nov., sp. nov., a moderately thermohalophilic thiosulfate-reducing bacterium from a hypersaline microbial mat.</title>
        <authorList>
            <person name="Ben Hania W."/>
            <person name="Joseph M."/>
            <person name="Fiebig A."/>
            <person name="Bunk B."/>
            <person name="Klenk H.-P."/>
            <person name="Fardeau M.-L."/>
            <person name="Spring S."/>
        </authorList>
    </citation>
    <scope>NUCLEOTIDE SEQUENCE [LARGE SCALE GENOMIC DNA]</scope>
    <source>
        <strain evidence="2 3">L21-TH-D2</strain>
    </source>
</reference>
<feature type="transmembrane region" description="Helical" evidence="1">
    <location>
        <begin position="153"/>
        <end position="175"/>
    </location>
</feature>
<dbReference type="eggNOG" id="COG3601">
    <property type="taxonomic scope" value="Bacteria"/>
</dbReference>
<dbReference type="Pfam" id="PF07155">
    <property type="entry name" value="ECF-ribofla_trS"/>
    <property type="match status" value="1"/>
</dbReference>
<accession>R1AXG0</accession>
<organism evidence="2 3">
    <name type="scientific">Caldisalinibacter kiritimatiensis</name>
    <dbReference type="NCBI Taxonomy" id="1304284"/>
    <lineage>
        <taxon>Bacteria</taxon>
        <taxon>Bacillati</taxon>
        <taxon>Bacillota</taxon>
        <taxon>Tissierellia</taxon>
        <taxon>Tissierellales</taxon>
        <taxon>Thermohalobacteraceae</taxon>
        <taxon>Caldisalinibacter</taxon>
    </lineage>
</organism>
<dbReference type="AlphaFoldDB" id="R1AXG0"/>
<dbReference type="EMBL" id="ARZA01000065">
    <property type="protein sequence ID" value="EOD01342.1"/>
    <property type="molecule type" value="Genomic_DNA"/>
</dbReference>
<keyword evidence="1" id="KW-1133">Transmembrane helix</keyword>
<comment type="caution">
    <text evidence="2">The sequence shown here is derived from an EMBL/GenBank/DDBJ whole genome shotgun (WGS) entry which is preliminary data.</text>
</comment>
<evidence type="ECO:0000256" key="1">
    <source>
        <dbReference type="SAM" id="Phobius"/>
    </source>
</evidence>
<protein>
    <submittedName>
        <fullName evidence="2">Substrate-specific component FolT of folate ECF transporter</fullName>
    </submittedName>
</protein>
<keyword evidence="3" id="KW-1185">Reference proteome</keyword>
<feature type="transmembrane region" description="Helical" evidence="1">
    <location>
        <begin position="215"/>
        <end position="240"/>
    </location>
</feature>
<keyword evidence="1" id="KW-0812">Transmembrane</keyword>
<dbReference type="Gene3D" id="1.10.1760.20">
    <property type="match status" value="1"/>
</dbReference>
<evidence type="ECO:0000313" key="2">
    <source>
        <dbReference type="EMBL" id="EOD01342.1"/>
    </source>
</evidence>
<sequence length="248" mass="26743">MPSPIKVNTKALVGTALLAAISVVLLGAAIMVPLAGLPALRLSFFEIPIIIAGMLFGPLAGGLCGIIADLLGFLLFPKGAFFPGFTLSAALWGVIPGIIFKFMKSQNKKFNYSIVNVITTLILAAGVINILIANGVLKSQDGTFFIYDSKLTILHIALYLSVVLAFIIVPIIASKKAVIGIYSLDKLSFIVTITYLIISLGLNTYWLSIMFNKGFIYFLPGRIIAGLVVIPLHSTILYILSKTFKYIK</sequence>
<feature type="transmembrane region" description="Helical" evidence="1">
    <location>
        <begin position="187"/>
        <end position="209"/>
    </location>
</feature>
<dbReference type="GO" id="GO:0022857">
    <property type="term" value="F:transmembrane transporter activity"/>
    <property type="evidence" value="ECO:0007669"/>
    <property type="project" value="InterPro"/>
</dbReference>